<feature type="domain" description="Glycosyltransferase subfamily 4-like N-terminal" evidence="3">
    <location>
        <begin position="18"/>
        <end position="201"/>
    </location>
</feature>
<dbReference type="Gene3D" id="3.40.50.2000">
    <property type="entry name" value="Glycogen Phosphorylase B"/>
    <property type="match status" value="2"/>
</dbReference>
<dbReference type="Pfam" id="PF13692">
    <property type="entry name" value="Glyco_trans_1_4"/>
    <property type="match status" value="1"/>
</dbReference>
<evidence type="ECO:0000256" key="1">
    <source>
        <dbReference type="ARBA" id="ARBA00022676"/>
    </source>
</evidence>
<accession>A0A4R5YCJ8</accession>
<dbReference type="AlphaFoldDB" id="A0A4R5YCJ8"/>
<dbReference type="Proteomes" id="UP000295163">
    <property type="component" value="Unassembled WGS sequence"/>
</dbReference>
<name>A0A4R5YCJ8_KOCRO</name>
<reference evidence="4 5" key="1">
    <citation type="submission" date="2019-03" db="EMBL/GenBank/DDBJ databases">
        <title>Genome Sequencing and Assembly of Various Microbes Isolated from Partially Reclaimed Soil and Acid Mine Drainage (AMD) Site.</title>
        <authorList>
            <person name="Steinbock B."/>
            <person name="Bechtold R."/>
            <person name="Sevigny J.L."/>
            <person name="Thomas D."/>
            <person name="Cuthill L.R."/>
            <person name="Aveiro Johannsen E.J."/>
            <person name="Thomas K."/>
            <person name="Ghosh A."/>
        </authorList>
    </citation>
    <scope>NUCLEOTIDE SEQUENCE [LARGE SCALE GENOMIC DNA]</scope>
    <source>
        <strain evidence="4 5">S-A3</strain>
    </source>
</reference>
<dbReference type="PANTHER" id="PTHR12526:SF622">
    <property type="entry name" value="GLYCOSYLTRANSFERASE (GROUP I)"/>
    <property type="match status" value="1"/>
</dbReference>
<protein>
    <submittedName>
        <fullName evidence="4">Glycosyltransferase WbuB</fullName>
    </submittedName>
</protein>
<comment type="caution">
    <text evidence="4">The sequence shown here is derived from an EMBL/GenBank/DDBJ whole genome shotgun (WGS) entry which is preliminary data.</text>
</comment>
<gene>
    <name evidence="4" type="ORF">E2R59_10840</name>
</gene>
<evidence type="ECO:0000256" key="2">
    <source>
        <dbReference type="ARBA" id="ARBA00022679"/>
    </source>
</evidence>
<dbReference type="EMBL" id="SMZT01000004">
    <property type="protein sequence ID" value="TDL42435.1"/>
    <property type="molecule type" value="Genomic_DNA"/>
</dbReference>
<evidence type="ECO:0000313" key="5">
    <source>
        <dbReference type="Proteomes" id="UP000295163"/>
    </source>
</evidence>
<keyword evidence="1" id="KW-0328">Glycosyltransferase</keyword>
<organism evidence="4 5">
    <name type="scientific">Kocuria rosea</name>
    <name type="common">Deinococcus erythromyxa</name>
    <name type="synonym">Micrococcus rubens</name>
    <dbReference type="NCBI Taxonomy" id="1275"/>
    <lineage>
        <taxon>Bacteria</taxon>
        <taxon>Bacillati</taxon>
        <taxon>Actinomycetota</taxon>
        <taxon>Actinomycetes</taxon>
        <taxon>Micrococcales</taxon>
        <taxon>Micrococcaceae</taxon>
        <taxon>Kocuria</taxon>
    </lineage>
</organism>
<dbReference type="SUPFAM" id="SSF53756">
    <property type="entry name" value="UDP-Glycosyltransferase/glycogen phosphorylase"/>
    <property type="match status" value="1"/>
</dbReference>
<dbReference type="RefSeq" id="WP_133410543.1">
    <property type="nucleotide sequence ID" value="NZ_SMZT01000004.1"/>
</dbReference>
<dbReference type="PANTHER" id="PTHR12526">
    <property type="entry name" value="GLYCOSYLTRANSFERASE"/>
    <property type="match status" value="1"/>
</dbReference>
<evidence type="ECO:0000259" key="3">
    <source>
        <dbReference type="Pfam" id="PF13579"/>
    </source>
</evidence>
<dbReference type="GeneID" id="64347913"/>
<dbReference type="Pfam" id="PF13579">
    <property type="entry name" value="Glyco_trans_4_4"/>
    <property type="match status" value="1"/>
</dbReference>
<sequence length="408" mass="44817">MSPRLTIVGLHFAPEPTGNAPYTTFLAKHLSEAGWTVKVVTGYPHYPQWRIYDGYTGRHRRERAGQADVLRLRHYVPRAPRLLTRLLMEVDFGVKAARVDWGDPDVVLFVSPALLSSAIGALSVPLRYRNARTAVWVQDLYSRGFEESHASASRFAAPMRVLEGAVMSSMDKVVVIHDRFRKHMHERVGLAAHKVDVIPNWSHLSTSPPEDRGAVRERWGWGDDEVVVLHAGNMGVKQGLDNVVETARLAEQQGVNARFVLLGDGNQRRRLQELGTGAARLQFVDPLPDDQYLSTLRAADVLLVNEAPGVREMAVPSKLTSYFLTGRPVLAAVDPASATANEIERSDAGVVVPSGDPGALLDGVGSLVSDPDTALRLGANGPRYAERHLTPAAAVRRWDETLRALTTM</sequence>
<proteinExistence type="predicted"/>
<dbReference type="CDD" id="cd03794">
    <property type="entry name" value="GT4_WbuB-like"/>
    <property type="match status" value="1"/>
</dbReference>
<keyword evidence="2 4" id="KW-0808">Transferase</keyword>
<dbReference type="GO" id="GO:0016757">
    <property type="term" value="F:glycosyltransferase activity"/>
    <property type="evidence" value="ECO:0007669"/>
    <property type="project" value="UniProtKB-KW"/>
</dbReference>
<evidence type="ECO:0000313" key="4">
    <source>
        <dbReference type="EMBL" id="TDL42435.1"/>
    </source>
</evidence>
<dbReference type="InterPro" id="IPR028098">
    <property type="entry name" value="Glyco_trans_4-like_N"/>
</dbReference>